<accession>A0A8J2NQ39</accession>
<evidence type="ECO:0000313" key="1">
    <source>
        <dbReference type="EMBL" id="CAG7721606.1"/>
    </source>
</evidence>
<comment type="caution">
    <text evidence="1">The sequence shown here is derived from an EMBL/GenBank/DDBJ whole genome shotgun (WGS) entry which is preliminary data.</text>
</comment>
<keyword evidence="2" id="KW-1185">Reference proteome</keyword>
<reference evidence="1" key="1">
    <citation type="submission" date="2021-06" db="EMBL/GenBank/DDBJ databases">
        <authorList>
            <person name="Hodson N. C."/>
            <person name="Mongue J. A."/>
            <person name="Jaron S. K."/>
        </authorList>
    </citation>
    <scope>NUCLEOTIDE SEQUENCE</scope>
</reference>
<gene>
    <name evidence="1" type="ORF">AFUS01_LOCUS10811</name>
</gene>
<sequence length="30" mass="3324">MVSFQQQDNQGKIAEVGVGYMQTGYVDVQC</sequence>
<organism evidence="1 2">
    <name type="scientific">Allacma fusca</name>
    <dbReference type="NCBI Taxonomy" id="39272"/>
    <lineage>
        <taxon>Eukaryota</taxon>
        <taxon>Metazoa</taxon>
        <taxon>Ecdysozoa</taxon>
        <taxon>Arthropoda</taxon>
        <taxon>Hexapoda</taxon>
        <taxon>Collembola</taxon>
        <taxon>Symphypleona</taxon>
        <taxon>Sminthuridae</taxon>
        <taxon>Allacma</taxon>
    </lineage>
</organism>
<dbReference type="AlphaFoldDB" id="A0A8J2NQ39"/>
<evidence type="ECO:0000313" key="2">
    <source>
        <dbReference type="Proteomes" id="UP000708208"/>
    </source>
</evidence>
<protein>
    <submittedName>
        <fullName evidence="1">Uncharacterized protein</fullName>
    </submittedName>
</protein>
<feature type="non-terminal residue" evidence="1">
    <location>
        <position position="1"/>
    </location>
</feature>
<proteinExistence type="predicted"/>
<name>A0A8J2NQ39_9HEXA</name>
<dbReference type="Proteomes" id="UP000708208">
    <property type="component" value="Unassembled WGS sequence"/>
</dbReference>
<dbReference type="EMBL" id="CAJVCH010081061">
    <property type="protein sequence ID" value="CAG7721606.1"/>
    <property type="molecule type" value="Genomic_DNA"/>
</dbReference>
<dbReference type="OrthoDB" id="6357215at2759"/>